<evidence type="ECO:0000256" key="2">
    <source>
        <dbReference type="ARBA" id="ARBA00022679"/>
    </source>
</evidence>
<evidence type="ECO:0000313" key="5">
    <source>
        <dbReference type="Proteomes" id="UP000644727"/>
    </source>
</evidence>
<dbReference type="EMBL" id="JADEYR010000010">
    <property type="protein sequence ID" value="MBE9404431.1"/>
    <property type="molecule type" value="Genomic_DNA"/>
</dbReference>
<dbReference type="Proteomes" id="UP000644727">
    <property type="component" value="Unassembled WGS sequence"/>
</dbReference>
<name>A0ABR9W1W9_9MICO</name>
<keyword evidence="5" id="KW-1185">Reference proteome</keyword>
<reference evidence="4 5" key="1">
    <citation type="submission" date="2020-10" db="EMBL/GenBank/DDBJ databases">
        <title>Draft genome and description of Brachybacterium epidermidis sp nov.</title>
        <authorList>
            <person name="Boxberger M."/>
            <person name="La Scola B."/>
        </authorList>
    </citation>
    <scope>NUCLEOTIDE SEQUENCE [LARGE SCALE GENOMIC DNA]</scope>
    <source>
        <strain evidence="4 5">Marseille-Q2903</strain>
    </source>
</reference>
<evidence type="ECO:0000256" key="1">
    <source>
        <dbReference type="ARBA" id="ARBA00022676"/>
    </source>
</evidence>
<dbReference type="PANTHER" id="PTHR12526:SF636">
    <property type="entry name" value="BLL3647 PROTEIN"/>
    <property type="match status" value="1"/>
</dbReference>
<accession>A0ABR9W1W9</accession>
<dbReference type="RefSeq" id="WP_193866181.1">
    <property type="nucleotide sequence ID" value="NZ_JADEYR010000010.1"/>
</dbReference>
<gene>
    <name evidence="4" type="ORF">IOE58_09635</name>
</gene>
<protein>
    <submittedName>
        <fullName evidence="4">Glycosyltransferase</fullName>
    </submittedName>
</protein>
<dbReference type="SUPFAM" id="SSF53756">
    <property type="entry name" value="UDP-Glycosyltransferase/glycogen phosphorylase"/>
    <property type="match status" value="1"/>
</dbReference>
<evidence type="ECO:0000259" key="3">
    <source>
        <dbReference type="Pfam" id="PF13579"/>
    </source>
</evidence>
<comment type="caution">
    <text evidence="4">The sequence shown here is derived from an EMBL/GenBank/DDBJ whole genome shotgun (WGS) entry which is preliminary data.</text>
</comment>
<sequence>MTATDGAAAGKRGPGGDLAVLLVRPLATGGLAAHVDHELRLLRAAGLTVHESTVQIPARPHPATDLRTVRTLRREARAHRPDAVHAHGLRAGALAALALPGRGRLVVTLHNRTLGSRGVRLIGRALLRIIARRADTILCVSPDLLEDARAAGAADVRYAVVPAPEHPAAGEGDPDPVAGALPVSEETPVLPEADPARLDVLVLARLAPQKGLDTVLDAAALLTSGRAGGAVRIRIAGEGPLRAPLESRIRQERLPVELLGHRSDVPALLAAADLVVSAAVWEGQPVALQEALRAGRAIVATDAGGTRWVTGDAAQLVPVGDAAALAAAVQRHRDPRVRHAAEQASRLRAAQLPTEQDLKRQLVDVLAGADRPG</sequence>
<evidence type="ECO:0000313" key="4">
    <source>
        <dbReference type="EMBL" id="MBE9404431.1"/>
    </source>
</evidence>
<organism evidence="4 5">
    <name type="scientific">Brachybacterium epidermidis</name>
    <dbReference type="NCBI Taxonomy" id="2781983"/>
    <lineage>
        <taxon>Bacteria</taxon>
        <taxon>Bacillati</taxon>
        <taxon>Actinomycetota</taxon>
        <taxon>Actinomycetes</taxon>
        <taxon>Micrococcales</taxon>
        <taxon>Dermabacteraceae</taxon>
        <taxon>Brachybacterium</taxon>
    </lineage>
</organism>
<keyword evidence="2" id="KW-0808">Transferase</keyword>
<dbReference type="InterPro" id="IPR028098">
    <property type="entry name" value="Glyco_trans_4-like_N"/>
</dbReference>
<dbReference type="Gene3D" id="3.40.50.2000">
    <property type="entry name" value="Glycogen Phosphorylase B"/>
    <property type="match status" value="2"/>
</dbReference>
<keyword evidence="1" id="KW-0328">Glycosyltransferase</keyword>
<proteinExistence type="predicted"/>
<dbReference type="Pfam" id="PF13692">
    <property type="entry name" value="Glyco_trans_1_4"/>
    <property type="match status" value="1"/>
</dbReference>
<feature type="domain" description="Glycosyltransferase subfamily 4-like N-terminal" evidence="3">
    <location>
        <begin position="40"/>
        <end position="163"/>
    </location>
</feature>
<dbReference type="Pfam" id="PF13579">
    <property type="entry name" value="Glyco_trans_4_4"/>
    <property type="match status" value="1"/>
</dbReference>
<dbReference type="PANTHER" id="PTHR12526">
    <property type="entry name" value="GLYCOSYLTRANSFERASE"/>
    <property type="match status" value="1"/>
</dbReference>